<dbReference type="GO" id="GO:0005680">
    <property type="term" value="C:anaphase-promoting complex"/>
    <property type="evidence" value="ECO:0007669"/>
    <property type="project" value="TreeGrafter"/>
</dbReference>
<dbReference type="GO" id="GO:0031625">
    <property type="term" value="F:ubiquitin protein ligase binding"/>
    <property type="evidence" value="ECO:0007669"/>
    <property type="project" value="InterPro"/>
</dbReference>
<dbReference type="Pfam" id="PF25773">
    <property type="entry name" value="TPR_ANAPC2"/>
    <property type="match status" value="1"/>
</dbReference>
<dbReference type="PANTHER" id="PTHR45957:SF1">
    <property type="entry name" value="ANAPHASE-PROMOTING COMPLEX SUBUNIT 2"/>
    <property type="match status" value="1"/>
</dbReference>
<dbReference type="InterPro" id="IPR016158">
    <property type="entry name" value="Cullin_homology"/>
</dbReference>
<dbReference type="SUPFAM" id="SSF46785">
    <property type="entry name" value="Winged helix' DNA-binding domain"/>
    <property type="match status" value="1"/>
</dbReference>
<evidence type="ECO:0000256" key="2">
    <source>
        <dbReference type="ARBA" id="ARBA00022618"/>
    </source>
</evidence>
<evidence type="ECO:0000259" key="7">
    <source>
        <dbReference type="PROSITE" id="PS50069"/>
    </source>
</evidence>
<feature type="domain" description="Cullin family profile" evidence="7">
    <location>
        <begin position="467"/>
        <end position="663"/>
    </location>
</feature>
<dbReference type="OrthoDB" id="5581181at2759"/>
<dbReference type="InterPro" id="IPR036388">
    <property type="entry name" value="WH-like_DNA-bd_sf"/>
</dbReference>
<evidence type="ECO:0000313" key="8">
    <source>
        <dbReference type="EMBL" id="PNF17762.1"/>
    </source>
</evidence>
<keyword evidence="2" id="KW-0132">Cell division</keyword>
<dbReference type="InterPro" id="IPR057975">
    <property type="entry name" value="TPR_ANAPC2"/>
</dbReference>
<dbReference type="STRING" id="105785.A0A2J7PN50"/>
<dbReference type="GO" id="GO:0006511">
    <property type="term" value="P:ubiquitin-dependent protein catabolic process"/>
    <property type="evidence" value="ECO:0007669"/>
    <property type="project" value="InterPro"/>
</dbReference>
<keyword evidence="3" id="KW-0498">Mitosis</keyword>
<dbReference type="GO" id="GO:0007091">
    <property type="term" value="P:metaphase/anaphase transition of mitotic cell cycle"/>
    <property type="evidence" value="ECO:0007669"/>
    <property type="project" value="TreeGrafter"/>
</dbReference>
<dbReference type="AlphaFoldDB" id="A0A2J7PN50"/>
<dbReference type="EMBL" id="NEVH01023957">
    <property type="protein sequence ID" value="PNF17761.1"/>
    <property type="molecule type" value="Genomic_DNA"/>
</dbReference>
<dbReference type="FunFam" id="1.20.1310.10:FF:000052">
    <property type="entry name" value="Anaphase-promoting complex subunit 2"/>
    <property type="match status" value="1"/>
</dbReference>
<proteinExistence type="inferred from homology"/>
<keyword evidence="4" id="KW-0833">Ubl conjugation pathway</keyword>
<dbReference type="Pfam" id="PF08672">
    <property type="entry name" value="ANAPC2"/>
    <property type="match status" value="1"/>
</dbReference>
<dbReference type="EMBL" id="NEVH01023957">
    <property type="protein sequence ID" value="PNF17762.1"/>
    <property type="molecule type" value="Genomic_DNA"/>
</dbReference>
<organism evidence="8 9">
    <name type="scientific">Cryptotermes secundus</name>
    <dbReference type="NCBI Taxonomy" id="105785"/>
    <lineage>
        <taxon>Eukaryota</taxon>
        <taxon>Metazoa</taxon>
        <taxon>Ecdysozoa</taxon>
        <taxon>Arthropoda</taxon>
        <taxon>Hexapoda</taxon>
        <taxon>Insecta</taxon>
        <taxon>Pterygota</taxon>
        <taxon>Neoptera</taxon>
        <taxon>Polyneoptera</taxon>
        <taxon>Dictyoptera</taxon>
        <taxon>Blattodea</taxon>
        <taxon>Blattoidea</taxon>
        <taxon>Termitoidae</taxon>
        <taxon>Kalotermitidae</taxon>
        <taxon>Cryptotermitinae</taxon>
        <taxon>Cryptotermes</taxon>
    </lineage>
</organism>
<dbReference type="GO" id="GO:0051301">
    <property type="term" value="P:cell division"/>
    <property type="evidence" value="ECO:0007669"/>
    <property type="project" value="UniProtKB-KW"/>
</dbReference>
<evidence type="ECO:0000256" key="6">
    <source>
        <dbReference type="PROSITE-ProRule" id="PRU00330"/>
    </source>
</evidence>
<dbReference type="InterPro" id="IPR044554">
    <property type="entry name" value="ANAPC2"/>
</dbReference>
<evidence type="ECO:0000256" key="3">
    <source>
        <dbReference type="ARBA" id="ARBA00022776"/>
    </source>
</evidence>
<dbReference type="PANTHER" id="PTHR45957">
    <property type="entry name" value="ANAPHASE-PROMOTING COMPLEX SUBUNIT 2"/>
    <property type="match status" value="1"/>
</dbReference>
<sequence length="785" mass="90414">MEATLNVLSTGDLGISTSTDGVWDKVCLAYPLLTSNELPEECPDDDNVLKEINELKLNTFVEDIVICRIEQIMRQKITPEFWGRFSGRKTEIDGFERFKGAVDYLYSSLASFLSTVEKLEKLRFISRFNRVIYGEDTLLGAFKVIMTSTLLSQLPLTHQVITEDFYKVSFKVFCNTDKSEADQDESTEDVVQCGGCSHEIEHCRCQTILSVFHETNRKLIELDLLERLAGEVITSLIHIRIENHVQESCKGSFDTSYISSLESWLSTVVLGWLTHVYSGNAASTQSSIKKFHQKISHFLYETYTRTRIEQLFNIIIEYPDSQPAVEDLRICLQKTDLRLYLTQKLQRALETRLLHPGVNTPDVLTAYVAAIRALRQLDPTGVLLETVTQPVRQYLRWRDDTVRCVVSSLTEEGPSELADELVRGEALQLDEGTPLDEDMANWETWNPDPVDADPSKTSKSRRTSDIISMLVNVYGSKELFVNEYRTLLADRLLSQFSYNTEKEIRYLELLKLRFGESQLHYCEVMLKDVYDSKRINAHLHSDPNFNLDRQQFPSMAMILSAQFWPPFKEETLELPSFVKEHLQIYTKAFETLKGNRTLSWKPHLGSVNIDIELKDRKINLTVSPTHATIIWHFQTKNQWTVEELSQLMHVPATVLRRKIAFWQSQGMLREVSTDSFLLVEESATRSRCPVAPDMVCEDEETESAMASAHDQREEELQVFWSYIVGMLTNLDLMPLDRIHQMLKMFASQGPTAVECSLQELRHFLDRKVREHKLLFSGGFYRLPKS</sequence>
<dbReference type="Proteomes" id="UP000235965">
    <property type="component" value="Unassembled WGS sequence"/>
</dbReference>
<protein>
    <recommendedName>
        <fullName evidence="1">Anaphase-promoting complex subunit 2</fullName>
    </recommendedName>
</protein>
<dbReference type="GO" id="GO:0070979">
    <property type="term" value="P:protein K11-linked ubiquitination"/>
    <property type="evidence" value="ECO:0007669"/>
    <property type="project" value="TreeGrafter"/>
</dbReference>
<dbReference type="InterPro" id="IPR014786">
    <property type="entry name" value="ANAPC2_C"/>
</dbReference>
<accession>A0A2J7PN50</accession>
<dbReference type="Gene3D" id="3.30.230.130">
    <property type="entry name" value="Cullin, Chain C, Domain 2"/>
    <property type="match status" value="1"/>
</dbReference>
<reference evidence="8 9" key="1">
    <citation type="submission" date="2017-12" db="EMBL/GenBank/DDBJ databases">
        <title>Hemimetabolous genomes reveal molecular basis of termite eusociality.</title>
        <authorList>
            <person name="Harrison M.C."/>
            <person name="Jongepier E."/>
            <person name="Robertson H.M."/>
            <person name="Arning N."/>
            <person name="Bitard-Feildel T."/>
            <person name="Chao H."/>
            <person name="Childers C.P."/>
            <person name="Dinh H."/>
            <person name="Doddapaneni H."/>
            <person name="Dugan S."/>
            <person name="Gowin J."/>
            <person name="Greiner C."/>
            <person name="Han Y."/>
            <person name="Hu H."/>
            <person name="Hughes D.S.T."/>
            <person name="Huylmans A.-K."/>
            <person name="Kemena C."/>
            <person name="Kremer L.P.M."/>
            <person name="Lee S.L."/>
            <person name="Lopez-Ezquerra A."/>
            <person name="Mallet L."/>
            <person name="Monroy-Kuhn J.M."/>
            <person name="Moser A."/>
            <person name="Murali S.C."/>
            <person name="Muzny D.M."/>
            <person name="Otani S."/>
            <person name="Piulachs M.-D."/>
            <person name="Poelchau M."/>
            <person name="Qu J."/>
            <person name="Schaub F."/>
            <person name="Wada-Katsumata A."/>
            <person name="Worley K.C."/>
            <person name="Xie Q."/>
            <person name="Ylla G."/>
            <person name="Poulsen M."/>
            <person name="Gibbs R.A."/>
            <person name="Schal C."/>
            <person name="Richards S."/>
            <person name="Belles X."/>
            <person name="Korb J."/>
            <person name="Bornberg-Bauer E."/>
        </authorList>
    </citation>
    <scope>NUCLEOTIDE SEQUENCE [LARGE SCALE GENOMIC DNA]</scope>
    <source>
        <tissue evidence="8">Whole body</tissue>
    </source>
</reference>
<comment type="caution">
    <text evidence="8">The sequence shown here is derived from an EMBL/GenBank/DDBJ whole genome shotgun (WGS) entry which is preliminary data.</text>
</comment>
<evidence type="ECO:0000256" key="1">
    <source>
        <dbReference type="ARBA" id="ARBA00016068"/>
    </source>
</evidence>
<gene>
    <name evidence="8" type="ORF">B7P43_G06880</name>
</gene>
<dbReference type="InterPro" id="IPR059120">
    <property type="entry name" value="Cullin-like_AB"/>
</dbReference>
<name>A0A2J7PN50_9NEOP</name>
<dbReference type="InParanoid" id="A0A2J7PN50"/>
<dbReference type="FunCoup" id="A0A2J7PN50">
    <property type="interactions" value="872"/>
</dbReference>
<dbReference type="SMART" id="SM01013">
    <property type="entry name" value="APC2"/>
    <property type="match status" value="1"/>
</dbReference>
<evidence type="ECO:0000256" key="5">
    <source>
        <dbReference type="ARBA" id="ARBA00023306"/>
    </source>
</evidence>
<comment type="similarity">
    <text evidence="6">Belongs to the cullin family.</text>
</comment>
<evidence type="ECO:0000313" key="9">
    <source>
        <dbReference type="Proteomes" id="UP000235965"/>
    </source>
</evidence>
<keyword evidence="5" id="KW-0131">Cell cycle</keyword>
<keyword evidence="9" id="KW-1185">Reference proteome</keyword>
<dbReference type="SUPFAM" id="SSF75632">
    <property type="entry name" value="Cullin homology domain"/>
    <property type="match status" value="1"/>
</dbReference>
<dbReference type="PROSITE" id="PS50069">
    <property type="entry name" value="CULLIN_2"/>
    <property type="match status" value="1"/>
</dbReference>
<dbReference type="Pfam" id="PF26557">
    <property type="entry name" value="Cullin_AB"/>
    <property type="match status" value="1"/>
</dbReference>
<dbReference type="InterPro" id="IPR036317">
    <property type="entry name" value="Cullin_homology_sf"/>
</dbReference>
<dbReference type="SMART" id="SM00182">
    <property type="entry name" value="CULLIN"/>
    <property type="match status" value="1"/>
</dbReference>
<dbReference type="Gene3D" id="1.20.1310.10">
    <property type="entry name" value="Cullin Repeats"/>
    <property type="match status" value="1"/>
</dbReference>
<dbReference type="InterPro" id="IPR036390">
    <property type="entry name" value="WH_DNA-bd_sf"/>
</dbReference>
<dbReference type="Gene3D" id="1.10.10.10">
    <property type="entry name" value="Winged helix-like DNA-binding domain superfamily/Winged helix DNA-binding domain"/>
    <property type="match status" value="1"/>
</dbReference>
<evidence type="ECO:0000256" key="4">
    <source>
        <dbReference type="ARBA" id="ARBA00022786"/>
    </source>
</evidence>